<keyword evidence="4 8" id="KW-0812">Transmembrane</keyword>
<keyword evidence="6" id="KW-0333">Golgi apparatus</keyword>
<comment type="caution">
    <text evidence="10">The sequence shown here is derived from an EMBL/GenBank/DDBJ whole genome shotgun (WGS) entry which is preliminary data.</text>
</comment>
<dbReference type="AlphaFoldDB" id="A0A2G8JQE8"/>
<evidence type="ECO:0000259" key="9">
    <source>
        <dbReference type="Pfam" id="PF10277"/>
    </source>
</evidence>
<keyword evidence="5 8" id="KW-1133">Transmembrane helix</keyword>
<gene>
    <name evidence="10" type="ORF">BSL78_25169</name>
</gene>
<dbReference type="Pfam" id="PF10277">
    <property type="entry name" value="Frag1"/>
    <property type="match status" value="1"/>
</dbReference>
<feature type="domain" description="CWH43-like N-terminal" evidence="9">
    <location>
        <begin position="92"/>
        <end position="306"/>
    </location>
</feature>
<dbReference type="GO" id="GO:0006506">
    <property type="term" value="P:GPI anchor biosynthetic process"/>
    <property type="evidence" value="ECO:0007669"/>
    <property type="project" value="UniProtKB-KW"/>
</dbReference>
<dbReference type="PANTHER" id="PTHR12892:SF11">
    <property type="entry name" value="POST-GPI ATTACHMENT TO PROTEINS FACTOR 2"/>
    <property type="match status" value="1"/>
</dbReference>
<dbReference type="EMBL" id="MRZV01001420">
    <property type="protein sequence ID" value="PIK38002.1"/>
    <property type="molecule type" value="Genomic_DNA"/>
</dbReference>
<proteinExistence type="inferred from homology"/>
<accession>A0A2G8JQE8</accession>
<evidence type="ECO:0000256" key="1">
    <source>
        <dbReference type="ARBA" id="ARBA00004653"/>
    </source>
</evidence>
<dbReference type="GO" id="GO:0005789">
    <property type="term" value="C:endoplasmic reticulum membrane"/>
    <property type="evidence" value="ECO:0007669"/>
    <property type="project" value="TreeGrafter"/>
</dbReference>
<evidence type="ECO:0000256" key="3">
    <source>
        <dbReference type="ARBA" id="ARBA00022502"/>
    </source>
</evidence>
<feature type="transmembrane region" description="Helical" evidence="8">
    <location>
        <begin position="250"/>
        <end position="269"/>
    </location>
</feature>
<dbReference type="OrthoDB" id="68581at2759"/>
<reference evidence="10 11" key="1">
    <citation type="journal article" date="2017" name="PLoS Biol.">
        <title>The sea cucumber genome provides insights into morphological evolution and visceral regeneration.</title>
        <authorList>
            <person name="Zhang X."/>
            <person name="Sun L."/>
            <person name="Yuan J."/>
            <person name="Sun Y."/>
            <person name="Gao Y."/>
            <person name="Zhang L."/>
            <person name="Li S."/>
            <person name="Dai H."/>
            <person name="Hamel J.F."/>
            <person name="Liu C."/>
            <person name="Yu Y."/>
            <person name="Liu S."/>
            <person name="Lin W."/>
            <person name="Guo K."/>
            <person name="Jin S."/>
            <person name="Xu P."/>
            <person name="Storey K.B."/>
            <person name="Huan P."/>
            <person name="Zhang T."/>
            <person name="Zhou Y."/>
            <person name="Zhang J."/>
            <person name="Lin C."/>
            <person name="Li X."/>
            <person name="Xing L."/>
            <person name="Huo D."/>
            <person name="Sun M."/>
            <person name="Wang L."/>
            <person name="Mercier A."/>
            <person name="Li F."/>
            <person name="Yang H."/>
            <person name="Xiang J."/>
        </authorList>
    </citation>
    <scope>NUCLEOTIDE SEQUENCE [LARGE SCALE GENOMIC DNA]</scope>
    <source>
        <strain evidence="10">Shaxun</strain>
        <tissue evidence="10">Muscle</tissue>
    </source>
</reference>
<sequence>MFLTVSQYIHLEDREKKFVFSFSFPKILLAILLCLFWRTDKVCLPNNFNDALQTFIKSTDFAELVMMTKKSSRDPFEMTDDVVYIPFKGATIVSSIIVSGGFVLCIILALVYHFERTTWTHCQVPNYLPSISAAISVPPSAYIWRLVVASCASQRLCTVVFHHKHYSNIFVPNSYYRRLCKLCFGSEFLENLCLIGLTCISSTENHGLHAMFFIGFQLFAVIFMFLMCIVYSMATMSEDNSHTKSLKWKWGAFLTNVAAFVTAMGFYYLHNAYCRPGVYTVFAFLEYIIVLSNIAYHVCVSLDFSDREIRFGVIQSKNSLN</sequence>
<evidence type="ECO:0000256" key="2">
    <source>
        <dbReference type="ARBA" id="ARBA00007414"/>
    </source>
</evidence>
<evidence type="ECO:0000313" key="11">
    <source>
        <dbReference type="Proteomes" id="UP000230750"/>
    </source>
</evidence>
<dbReference type="InterPro" id="IPR019402">
    <property type="entry name" value="CWH43_N"/>
</dbReference>
<protein>
    <submittedName>
        <fullName evidence="10">Putative post-GPI attachment to proteins factor 2</fullName>
    </submittedName>
</protein>
<dbReference type="InterPro" id="IPR039545">
    <property type="entry name" value="PGAP2"/>
</dbReference>
<dbReference type="Proteomes" id="UP000230750">
    <property type="component" value="Unassembled WGS sequence"/>
</dbReference>
<feature type="transmembrane region" description="Helical" evidence="8">
    <location>
        <begin position="210"/>
        <end position="234"/>
    </location>
</feature>
<evidence type="ECO:0000256" key="6">
    <source>
        <dbReference type="ARBA" id="ARBA00023034"/>
    </source>
</evidence>
<dbReference type="PANTHER" id="PTHR12892">
    <property type="entry name" value="FGF RECEPTOR ACTIVATING PROTEIN 1"/>
    <property type="match status" value="1"/>
</dbReference>
<name>A0A2G8JQE8_STIJA</name>
<keyword evidence="3" id="KW-0337">GPI-anchor biosynthesis</keyword>
<evidence type="ECO:0000313" key="10">
    <source>
        <dbReference type="EMBL" id="PIK38002.1"/>
    </source>
</evidence>
<comment type="subcellular location">
    <subcellularLocation>
        <location evidence="1">Golgi apparatus membrane</location>
        <topology evidence="1">Multi-pass membrane protein</topology>
    </subcellularLocation>
</comment>
<evidence type="ECO:0000256" key="8">
    <source>
        <dbReference type="SAM" id="Phobius"/>
    </source>
</evidence>
<dbReference type="STRING" id="307972.A0A2G8JQE8"/>
<evidence type="ECO:0000256" key="7">
    <source>
        <dbReference type="ARBA" id="ARBA00023136"/>
    </source>
</evidence>
<organism evidence="10 11">
    <name type="scientific">Stichopus japonicus</name>
    <name type="common">Sea cucumber</name>
    <dbReference type="NCBI Taxonomy" id="307972"/>
    <lineage>
        <taxon>Eukaryota</taxon>
        <taxon>Metazoa</taxon>
        <taxon>Echinodermata</taxon>
        <taxon>Eleutherozoa</taxon>
        <taxon>Echinozoa</taxon>
        <taxon>Holothuroidea</taxon>
        <taxon>Aspidochirotacea</taxon>
        <taxon>Aspidochirotida</taxon>
        <taxon>Stichopodidae</taxon>
        <taxon>Apostichopus</taxon>
    </lineage>
</organism>
<keyword evidence="7 8" id="KW-0472">Membrane</keyword>
<evidence type="ECO:0000256" key="4">
    <source>
        <dbReference type="ARBA" id="ARBA00022692"/>
    </source>
</evidence>
<comment type="similarity">
    <text evidence="2">Belongs to the PGAP2 family.</text>
</comment>
<feature type="transmembrane region" description="Helical" evidence="8">
    <location>
        <begin position="92"/>
        <end position="112"/>
    </location>
</feature>
<dbReference type="GO" id="GO:0000139">
    <property type="term" value="C:Golgi membrane"/>
    <property type="evidence" value="ECO:0007669"/>
    <property type="project" value="UniProtKB-SubCell"/>
</dbReference>
<feature type="transmembrane region" description="Helical" evidence="8">
    <location>
        <begin position="18"/>
        <end position="38"/>
    </location>
</feature>
<evidence type="ECO:0000256" key="5">
    <source>
        <dbReference type="ARBA" id="ARBA00022989"/>
    </source>
</evidence>
<feature type="transmembrane region" description="Helical" evidence="8">
    <location>
        <begin position="276"/>
        <end position="296"/>
    </location>
</feature>
<keyword evidence="11" id="KW-1185">Reference proteome</keyword>